<comment type="caution">
    <text evidence="2">The sequence shown here is derived from an EMBL/GenBank/DDBJ whole genome shotgun (WGS) entry which is preliminary data.</text>
</comment>
<name>A0ABS4TUU7_9PSEU</name>
<keyword evidence="3" id="KW-1185">Reference proteome</keyword>
<gene>
    <name evidence="2" type="ORF">JOF56_008555</name>
</gene>
<accession>A0ABS4TUU7</accession>
<dbReference type="Pfam" id="PF13546">
    <property type="entry name" value="DDE_5"/>
    <property type="match status" value="1"/>
</dbReference>
<dbReference type="SUPFAM" id="SSF53098">
    <property type="entry name" value="Ribonuclease H-like"/>
    <property type="match status" value="1"/>
</dbReference>
<protein>
    <submittedName>
        <fullName evidence="2">SRSO17 transposase</fullName>
    </submittedName>
</protein>
<dbReference type="PANTHER" id="PTHR33627">
    <property type="entry name" value="TRANSPOSASE"/>
    <property type="match status" value="1"/>
</dbReference>
<dbReference type="Proteomes" id="UP001519332">
    <property type="component" value="Unassembled WGS sequence"/>
</dbReference>
<dbReference type="InterPro" id="IPR012337">
    <property type="entry name" value="RNaseH-like_sf"/>
</dbReference>
<sequence length="457" mass="50919">MTQEIGEAAAAAIVEGERAVTNLGVLHGRLRPCFARVEPFGQARKYLTGLMSDLPRKNGWSIAEHAGDRTPDRTQRLLNHAVWDHDQAQGVVRRFVVEALGDQPLRVGALDESGQEKHGNATAGVKRQYMGCAGRVANGVNTVYCSYATPGGHALVGARIYIPEEQLADPGRRAALGVPAGVEFTTKPQLAQDILADMIADATIPPWIAGDEVYGRSGKLRTFLEDNTIGYVMRVGCAFTTEVTPGRRMRADATVSTHLTGRKHRRRWQICSVTGSKGERSYAWAWLATTSPQLFLLIRKHLVTGELAYHYCHVPPGRPVTLMALVRVACLRWPVEEGFEFGKDHFGLDHSQVRLYTALLRHIVLALAALAVCAVTAAQAKTRAPVPILPVTSDDTPPADPGLIAFTIAEVKRLFILVTRRQQPETHHLHWIWWRRRHQARARWYHHRTRLRRNQQT</sequence>
<evidence type="ECO:0000313" key="3">
    <source>
        <dbReference type="Proteomes" id="UP001519332"/>
    </source>
</evidence>
<dbReference type="InterPro" id="IPR038721">
    <property type="entry name" value="IS701-like_DDE_dom"/>
</dbReference>
<organism evidence="2 3">
    <name type="scientific">Kibdelosporangium banguiense</name>
    <dbReference type="NCBI Taxonomy" id="1365924"/>
    <lineage>
        <taxon>Bacteria</taxon>
        <taxon>Bacillati</taxon>
        <taxon>Actinomycetota</taxon>
        <taxon>Actinomycetes</taxon>
        <taxon>Pseudonocardiales</taxon>
        <taxon>Pseudonocardiaceae</taxon>
        <taxon>Kibdelosporangium</taxon>
    </lineage>
</organism>
<feature type="domain" description="Transposase IS701-like DDE" evidence="1">
    <location>
        <begin position="30"/>
        <end position="237"/>
    </location>
</feature>
<dbReference type="EMBL" id="JAGINW010000001">
    <property type="protein sequence ID" value="MBP2328170.1"/>
    <property type="molecule type" value="Genomic_DNA"/>
</dbReference>
<dbReference type="NCBIfam" id="NF033540">
    <property type="entry name" value="transpos_IS701"/>
    <property type="match status" value="1"/>
</dbReference>
<dbReference type="PANTHER" id="PTHR33627:SF1">
    <property type="entry name" value="TRANSPOSASE"/>
    <property type="match status" value="1"/>
</dbReference>
<reference evidence="2 3" key="1">
    <citation type="submission" date="2021-03" db="EMBL/GenBank/DDBJ databases">
        <title>Sequencing the genomes of 1000 actinobacteria strains.</title>
        <authorList>
            <person name="Klenk H.-P."/>
        </authorList>
    </citation>
    <scope>NUCLEOTIDE SEQUENCE [LARGE SCALE GENOMIC DNA]</scope>
    <source>
        <strain evidence="2 3">DSM 46670</strain>
    </source>
</reference>
<evidence type="ECO:0000259" key="1">
    <source>
        <dbReference type="Pfam" id="PF13546"/>
    </source>
</evidence>
<proteinExistence type="predicted"/>
<dbReference type="RefSeq" id="WP_209645221.1">
    <property type="nucleotide sequence ID" value="NZ_JAGINW010000001.1"/>
</dbReference>
<evidence type="ECO:0000313" key="2">
    <source>
        <dbReference type="EMBL" id="MBP2328170.1"/>
    </source>
</evidence>
<dbReference type="InterPro" id="IPR039365">
    <property type="entry name" value="IS701-like"/>
</dbReference>